<evidence type="ECO:0000313" key="3">
    <source>
        <dbReference type="Proteomes" id="UP000008810"/>
    </source>
</evidence>
<dbReference type="Pfam" id="PF07893">
    <property type="entry name" value="DUF1668"/>
    <property type="match status" value="1"/>
</dbReference>
<dbReference type="EMBL" id="CM000880">
    <property type="protein sequence ID" value="PNT75545.1"/>
    <property type="molecule type" value="Genomic_DNA"/>
</dbReference>
<sequence length="105" mass="11671">MDRIPAGRNPCNFDDRAPPRLINEWQVLDLPEGWVQRRACLLYLGAGRFCVTKTFDVGGQQDVQGDPSDNAVVLTGVEVVHSGSSELQMIRHKPFVSYDGIQCVL</sequence>
<proteinExistence type="predicted"/>
<dbReference type="OrthoDB" id="688194at2759"/>
<dbReference type="EnsemblPlants" id="PNT75545">
    <property type="protein sequence ID" value="PNT75545"/>
    <property type="gene ID" value="BRADI_1g34398v3"/>
</dbReference>
<reference evidence="1 2" key="1">
    <citation type="journal article" date="2010" name="Nature">
        <title>Genome sequencing and analysis of the model grass Brachypodium distachyon.</title>
        <authorList>
            <consortium name="International Brachypodium Initiative"/>
        </authorList>
    </citation>
    <scope>NUCLEOTIDE SEQUENCE [LARGE SCALE GENOMIC DNA]</scope>
    <source>
        <strain evidence="1 2">Bd21</strain>
    </source>
</reference>
<dbReference type="Gramene" id="PNT75545">
    <property type="protein sequence ID" value="PNT75545"/>
    <property type="gene ID" value="BRADI_1g34398v3"/>
</dbReference>
<keyword evidence="3" id="KW-1185">Reference proteome</keyword>
<dbReference type="Proteomes" id="UP000008810">
    <property type="component" value="Chromosome 1"/>
</dbReference>
<dbReference type="InParanoid" id="A0A2K2DMN1"/>
<accession>A0A2K2DMN1</accession>
<dbReference type="FunCoup" id="A0A2K2DMN1">
    <property type="interactions" value="252"/>
</dbReference>
<dbReference type="AlphaFoldDB" id="A0A2K2DMN1"/>
<name>A0A2K2DMN1_BRADI</name>
<reference evidence="2" key="3">
    <citation type="submission" date="2018-08" db="UniProtKB">
        <authorList>
            <consortium name="EnsemblPlants"/>
        </authorList>
    </citation>
    <scope>IDENTIFICATION</scope>
    <source>
        <strain evidence="2">cv. Bd21</strain>
    </source>
</reference>
<evidence type="ECO:0000313" key="2">
    <source>
        <dbReference type="EnsemblPlants" id="PNT75545"/>
    </source>
</evidence>
<dbReference type="InterPro" id="IPR012871">
    <property type="entry name" value="DUF1668_ORYSA"/>
</dbReference>
<organism evidence="1">
    <name type="scientific">Brachypodium distachyon</name>
    <name type="common">Purple false brome</name>
    <name type="synonym">Trachynia distachya</name>
    <dbReference type="NCBI Taxonomy" id="15368"/>
    <lineage>
        <taxon>Eukaryota</taxon>
        <taxon>Viridiplantae</taxon>
        <taxon>Streptophyta</taxon>
        <taxon>Embryophyta</taxon>
        <taxon>Tracheophyta</taxon>
        <taxon>Spermatophyta</taxon>
        <taxon>Magnoliopsida</taxon>
        <taxon>Liliopsida</taxon>
        <taxon>Poales</taxon>
        <taxon>Poaceae</taxon>
        <taxon>BOP clade</taxon>
        <taxon>Pooideae</taxon>
        <taxon>Stipodae</taxon>
        <taxon>Brachypodieae</taxon>
        <taxon>Brachypodium</taxon>
    </lineage>
</organism>
<reference evidence="1" key="2">
    <citation type="submission" date="2017-06" db="EMBL/GenBank/DDBJ databases">
        <title>WGS assembly of Brachypodium distachyon.</title>
        <authorList>
            <consortium name="The International Brachypodium Initiative"/>
            <person name="Lucas S."/>
            <person name="Harmon-Smith M."/>
            <person name="Lail K."/>
            <person name="Tice H."/>
            <person name="Grimwood J."/>
            <person name="Bruce D."/>
            <person name="Barry K."/>
            <person name="Shu S."/>
            <person name="Lindquist E."/>
            <person name="Wang M."/>
            <person name="Pitluck S."/>
            <person name="Vogel J.P."/>
            <person name="Garvin D.F."/>
            <person name="Mockler T.C."/>
            <person name="Schmutz J."/>
            <person name="Rokhsar D."/>
            <person name="Bevan M.W."/>
        </authorList>
    </citation>
    <scope>NUCLEOTIDE SEQUENCE</scope>
    <source>
        <strain evidence="1">Bd21</strain>
    </source>
</reference>
<protein>
    <submittedName>
        <fullName evidence="1 2">Uncharacterized protein</fullName>
    </submittedName>
</protein>
<dbReference type="ExpressionAtlas" id="A0A2K2DMN1">
    <property type="expression patterns" value="baseline"/>
</dbReference>
<gene>
    <name evidence="1" type="ORF">BRADI_1g34398v3</name>
</gene>
<evidence type="ECO:0000313" key="1">
    <source>
        <dbReference type="EMBL" id="PNT75545.1"/>
    </source>
</evidence>